<proteinExistence type="predicted"/>
<dbReference type="Pfam" id="PF18950">
    <property type="entry name" value="DUF5694"/>
    <property type="match status" value="1"/>
</dbReference>
<keyword evidence="2" id="KW-1185">Reference proteome</keyword>
<comment type="caution">
    <text evidence="1">The sequence shown here is derived from an EMBL/GenBank/DDBJ whole genome shotgun (WGS) entry which is preliminary data.</text>
</comment>
<gene>
    <name evidence="1" type="ORF">CR194_04455</name>
</gene>
<protein>
    <submittedName>
        <fullName evidence="1">Uncharacterized protein</fullName>
    </submittedName>
</protein>
<name>A0A323TL02_9BACI</name>
<evidence type="ECO:0000313" key="2">
    <source>
        <dbReference type="Proteomes" id="UP000248214"/>
    </source>
</evidence>
<dbReference type="EMBL" id="PDOD01000001">
    <property type="protein sequence ID" value="PYZ94786.1"/>
    <property type="molecule type" value="Genomic_DNA"/>
</dbReference>
<accession>A0A323TL02</accession>
<organism evidence="1 2">
    <name type="scientific">Salipaludibacillus keqinensis</name>
    <dbReference type="NCBI Taxonomy" id="2045207"/>
    <lineage>
        <taxon>Bacteria</taxon>
        <taxon>Bacillati</taxon>
        <taxon>Bacillota</taxon>
        <taxon>Bacilli</taxon>
        <taxon>Bacillales</taxon>
        <taxon>Bacillaceae</taxon>
    </lineage>
</organism>
<dbReference type="AlphaFoldDB" id="A0A323TL02"/>
<dbReference type="Proteomes" id="UP000248214">
    <property type="component" value="Unassembled WGS sequence"/>
</dbReference>
<dbReference type="InterPro" id="IPR043749">
    <property type="entry name" value="DUF5694"/>
</dbReference>
<reference evidence="1 2" key="1">
    <citation type="submission" date="2017-10" db="EMBL/GenBank/DDBJ databases">
        <title>Bacillus sp. nov., a halophilic bacterium isolated from a Keqin Lake.</title>
        <authorList>
            <person name="Wang H."/>
        </authorList>
    </citation>
    <scope>NUCLEOTIDE SEQUENCE [LARGE SCALE GENOMIC DNA]</scope>
    <source>
        <strain evidence="1 2">KQ-12</strain>
    </source>
</reference>
<sequence length="215" mass="25338">MLAKNKQKEVLEVVEKLVNYKPTKVAVEIEKVNEDALNKRYDEYRNNNFKLTSNEVDQLGFRIGEALDHQKIYAVDWMDNIGSRSIGEVLEWAKTNQTEMYDLITKCYIPKIEPKIKGFSILEVLKNLNNKERIQVEHELYLTVAQIGEGTDYVGIEWVRWWYQRNLIIFNNILKLIDKHDERILLLIGCAHVHLVSQFLTESRQVEVIKLDNYL</sequence>
<evidence type="ECO:0000313" key="1">
    <source>
        <dbReference type="EMBL" id="PYZ94786.1"/>
    </source>
</evidence>